<feature type="compositionally biased region" description="Acidic residues" evidence="1">
    <location>
        <begin position="268"/>
        <end position="278"/>
    </location>
</feature>
<reference evidence="2" key="1">
    <citation type="submission" date="2023-01" db="EMBL/GenBank/DDBJ databases">
        <title>The chitinases involved in constricting ring structure development in the nematode-trapping fungus Drechslerella dactyloides.</title>
        <authorList>
            <person name="Wang R."/>
            <person name="Zhang L."/>
            <person name="Tang P."/>
            <person name="Li S."/>
            <person name="Liang L."/>
        </authorList>
    </citation>
    <scope>NUCLEOTIDE SEQUENCE</scope>
    <source>
        <strain evidence="2">YMF1.00031</strain>
    </source>
</reference>
<dbReference type="AlphaFoldDB" id="A0AAD6IVG0"/>
<name>A0AAD6IVG0_DREDA</name>
<organism evidence="2 3">
    <name type="scientific">Drechslerella dactyloides</name>
    <name type="common">Nematode-trapping fungus</name>
    <name type="synonym">Arthrobotrys dactyloides</name>
    <dbReference type="NCBI Taxonomy" id="74499"/>
    <lineage>
        <taxon>Eukaryota</taxon>
        <taxon>Fungi</taxon>
        <taxon>Dikarya</taxon>
        <taxon>Ascomycota</taxon>
        <taxon>Pezizomycotina</taxon>
        <taxon>Orbiliomycetes</taxon>
        <taxon>Orbiliales</taxon>
        <taxon>Orbiliaceae</taxon>
        <taxon>Drechslerella</taxon>
    </lineage>
</organism>
<proteinExistence type="predicted"/>
<evidence type="ECO:0000313" key="3">
    <source>
        <dbReference type="Proteomes" id="UP001221413"/>
    </source>
</evidence>
<dbReference type="Proteomes" id="UP001221413">
    <property type="component" value="Unassembled WGS sequence"/>
</dbReference>
<keyword evidence="3" id="KW-1185">Reference proteome</keyword>
<evidence type="ECO:0000256" key="1">
    <source>
        <dbReference type="SAM" id="MobiDB-lite"/>
    </source>
</evidence>
<protein>
    <submittedName>
        <fullName evidence="2">Uncharacterized protein</fullName>
    </submittedName>
</protein>
<accession>A0AAD6IVG0</accession>
<evidence type="ECO:0000313" key="2">
    <source>
        <dbReference type="EMBL" id="KAJ6259394.1"/>
    </source>
</evidence>
<gene>
    <name evidence="2" type="ORF">Dda_6295</name>
</gene>
<feature type="region of interest" description="Disordered" evidence="1">
    <location>
        <begin position="261"/>
        <end position="295"/>
    </location>
</feature>
<sequence>MAGATIFSLADEILLQIVGWVQVQSHKLADSEYNRLLRRHLWDHKCEPKLLHALTQTCRRFRGIAYPIYYQKLAVGLGREKMPVSRLVSFVQLVNKYPDRGAAVRSLHLGPWLPKDFWTGQTPAKQDDGEQESKAEAVRELQRISIDLGLGDPKFLQAIDEGRPDMLLTLLLYSLPNLIELEFAVMSFNKPPHKVSSRWLVEALIHKQPPCAAMLQNIHYRVTGDCLDPWSGAVSEMMKFPNLEVFWGEPLGQKMTTYRDDESFTDYGEPESEEDSDGWESVGSDSEDEDEWEASSGEVEVVVIGGGGHITGAITTIRGGMPEIESPWDDDENYHDPYINSSLPKPGTCSVKTITLYTFDSGGLPLEEILAAPKALEHLTVMHGNFDHADDERLRRGILAQADSLVSFHTDFEHIKERGLLRKLKKLRTLNMGTEEFISGEEPEYPTSPNNWLPKSITKMTIDDLNILESDFKPKYEIINRMLETVDRDALPDLTRITMMVPSRLMRWPLLADTRKTLADRGVDFRYTPLLVLAEDDFEVSLKFADRETARLRELQSYI</sequence>
<dbReference type="EMBL" id="JAQGDS010000007">
    <property type="protein sequence ID" value="KAJ6259394.1"/>
    <property type="molecule type" value="Genomic_DNA"/>
</dbReference>
<comment type="caution">
    <text evidence="2">The sequence shown here is derived from an EMBL/GenBank/DDBJ whole genome shotgun (WGS) entry which is preliminary data.</text>
</comment>